<dbReference type="Pfam" id="PF04453">
    <property type="entry name" value="LptD"/>
    <property type="match status" value="1"/>
</dbReference>
<dbReference type="OrthoDB" id="9760225at2"/>
<dbReference type="Pfam" id="PF03968">
    <property type="entry name" value="LptD_N"/>
    <property type="match status" value="1"/>
</dbReference>
<comment type="similarity">
    <text evidence="4">Belongs to the LptD family.</text>
</comment>
<evidence type="ECO:0000259" key="7">
    <source>
        <dbReference type="Pfam" id="PF04453"/>
    </source>
</evidence>
<dbReference type="InterPro" id="IPR007543">
    <property type="entry name" value="LptD_C"/>
</dbReference>
<comment type="caution">
    <text evidence="4">Lacks conserved residue(s) required for the propagation of feature annotation.</text>
</comment>
<evidence type="ECO:0000256" key="3">
    <source>
        <dbReference type="ARBA" id="ARBA00023237"/>
    </source>
</evidence>
<dbReference type="GO" id="GO:0015920">
    <property type="term" value="P:lipopolysaccharide transport"/>
    <property type="evidence" value="ECO:0007669"/>
    <property type="project" value="InterPro"/>
</dbReference>
<comment type="function">
    <text evidence="4">Involved in the assembly of lipopolysaccharide (LPS) at the surface of the outer membrane.</text>
</comment>
<dbReference type="GO" id="GO:1990351">
    <property type="term" value="C:transporter complex"/>
    <property type="evidence" value="ECO:0007669"/>
    <property type="project" value="TreeGrafter"/>
</dbReference>
<protein>
    <recommendedName>
        <fullName evidence="4">LPS-assembly protein LptD</fullName>
    </recommendedName>
</protein>
<dbReference type="HAMAP" id="MF_01411">
    <property type="entry name" value="LPS_assembly_LptD"/>
    <property type="match status" value="1"/>
</dbReference>
<sequence length="767" mass="84002">MGVCAAWTRARFARMLCPVFTLHGGPAAAMRGANAAIFRVLAMAAIGLLMAVRALAGGSAVGIEPGDDGPPTLFQAQEVTVDRDAETVTARGEVEISRGERILMADEVAYDRARDVLTARGDVSLLLASGEVMFAEEMKVTGDLEEAAARSFRMLLTDRSRAAAASAVRVDDRITEMRKVVYSPCRRCVSGPNDTPFWQLKADTVVHDQQKKTLTYRDARLEILGVPLVYTPYLQHPAPDKPRASGLLAPNFEVSGELGTRVDVPYHFAISKHRDLTLTPIITTEEGPALAARYRQRTKRGRFSIAGSATVADRDTGSGQEDDIFRGHLDTEGQFHINREWRWGFDARVASDDTFLRVYDFGSDRFLESEAFLERFEGASYFSARAIGFQGTRQRDDDEELPIVGPELRFSTLDRDSVLGGRSFLDASAVAISRLDGRDSRRLSSTVGWQRAFTDALGGTAEITTALYADAYQTDGVAPGNPDVNPGPALAQGGDVAGRLYPQAAASYRLPFTRTSFLGREVLTPRAQVVVGPNAANDGAIPNEDSRDFTFDTTNLFQLNRFPGRDRVSTGQRIDYGLDYTLYRDGGGSLFSTVIGQSYRLNGDSDTPESVGGADGDLSDIVGRTNLRPHPGIDLSYRYRLDDDSLNMRRSEVGLSAGAPAFNVDLAYTLLESETTAGTSSFGDREELFVDVSSRIARDWSVRALHRQDLESGTALSTEAGVSYHCDCFRFDFFVEREDFRDRGIDPETSVKFRFVFEHLGAVGSSP</sequence>
<dbReference type="InterPro" id="IPR050218">
    <property type="entry name" value="LptD"/>
</dbReference>
<evidence type="ECO:0000256" key="4">
    <source>
        <dbReference type="HAMAP-Rule" id="MF_01411"/>
    </source>
</evidence>
<dbReference type="InterPro" id="IPR005653">
    <property type="entry name" value="OstA-like_N"/>
</dbReference>
<dbReference type="Proteomes" id="UP000199415">
    <property type="component" value="Unassembled WGS sequence"/>
</dbReference>
<keyword evidence="5" id="KW-0812">Transmembrane</keyword>
<dbReference type="STRING" id="1082479.SAMN05216241_102484"/>
<accession>A0A1G7P9C6</accession>
<evidence type="ECO:0000313" key="9">
    <source>
        <dbReference type="Proteomes" id="UP000199415"/>
    </source>
</evidence>
<proteinExistence type="inferred from homology"/>
<feature type="domain" description="Organic solvent tolerance-like N-terminal" evidence="6">
    <location>
        <begin position="75"/>
        <end position="153"/>
    </location>
</feature>
<evidence type="ECO:0000259" key="6">
    <source>
        <dbReference type="Pfam" id="PF03968"/>
    </source>
</evidence>
<keyword evidence="3 4" id="KW-0998">Cell outer membrane</keyword>
<comment type="subcellular location">
    <subcellularLocation>
        <location evidence="4">Cell outer membrane</location>
    </subcellularLocation>
</comment>
<feature type="domain" description="LptD C-terminal" evidence="7">
    <location>
        <begin position="326"/>
        <end position="700"/>
    </location>
</feature>
<dbReference type="AlphaFoldDB" id="A0A1G7P9C6"/>
<dbReference type="EMBL" id="FNCE01000002">
    <property type="protein sequence ID" value="SDF82915.1"/>
    <property type="molecule type" value="Genomic_DNA"/>
</dbReference>
<comment type="subunit">
    <text evidence="4">Component of the lipopolysaccharide transport and assembly complex.</text>
</comment>
<evidence type="ECO:0000256" key="2">
    <source>
        <dbReference type="ARBA" id="ARBA00023136"/>
    </source>
</evidence>
<keyword evidence="1 4" id="KW-0732">Signal</keyword>
<evidence type="ECO:0000313" key="8">
    <source>
        <dbReference type="EMBL" id="SDF82915.1"/>
    </source>
</evidence>
<dbReference type="InterPro" id="IPR020889">
    <property type="entry name" value="LipoPS_assembly_LptD"/>
</dbReference>
<feature type="transmembrane region" description="Helical" evidence="5">
    <location>
        <begin position="36"/>
        <end position="56"/>
    </location>
</feature>
<dbReference type="GO" id="GO:0009279">
    <property type="term" value="C:cell outer membrane"/>
    <property type="evidence" value="ECO:0007669"/>
    <property type="project" value="UniProtKB-SubCell"/>
</dbReference>
<reference evidence="8 9" key="1">
    <citation type="submission" date="2016-10" db="EMBL/GenBank/DDBJ databases">
        <authorList>
            <person name="de Groot N.N."/>
        </authorList>
    </citation>
    <scope>NUCLEOTIDE SEQUENCE [LARGE SCALE GENOMIC DNA]</scope>
    <source>
        <strain evidence="8 9">DSM 25584</strain>
    </source>
</reference>
<evidence type="ECO:0000256" key="5">
    <source>
        <dbReference type="SAM" id="Phobius"/>
    </source>
</evidence>
<keyword evidence="2 4" id="KW-0472">Membrane</keyword>
<keyword evidence="5" id="KW-1133">Transmembrane helix</keyword>
<keyword evidence="9" id="KW-1185">Reference proteome</keyword>
<organism evidence="8 9">
    <name type="scientific">Limimonas halophila</name>
    <dbReference type="NCBI Taxonomy" id="1082479"/>
    <lineage>
        <taxon>Bacteria</taxon>
        <taxon>Pseudomonadati</taxon>
        <taxon>Pseudomonadota</taxon>
        <taxon>Alphaproteobacteria</taxon>
        <taxon>Rhodospirillales</taxon>
        <taxon>Rhodovibrionaceae</taxon>
        <taxon>Limimonas</taxon>
    </lineage>
</organism>
<evidence type="ECO:0000256" key="1">
    <source>
        <dbReference type="ARBA" id="ARBA00022729"/>
    </source>
</evidence>
<dbReference type="PANTHER" id="PTHR30189">
    <property type="entry name" value="LPS-ASSEMBLY PROTEIN"/>
    <property type="match status" value="1"/>
</dbReference>
<dbReference type="PANTHER" id="PTHR30189:SF1">
    <property type="entry name" value="LPS-ASSEMBLY PROTEIN LPTD"/>
    <property type="match status" value="1"/>
</dbReference>
<gene>
    <name evidence="4" type="primary">lptD</name>
    <name evidence="8" type="ORF">SAMN05216241_102484</name>
</gene>
<dbReference type="GO" id="GO:0043165">
    <property type="term" value="P:Gram-negative-bacterium-type cell outer membrane assembly"/>
    <property type="evidence" value="ECO:0007669"/>
    <property type="project" value="UniProtKB-UniRule"/>
</dbReference>
<name>A0A1G7P9C6_9PROT</name>